<organism evidence="3 4">
    <name type="scientific">Pontivivens nitratireducens</name>
    <dbReference type="NCBI Taxonomy" id="2758038"/>
    <lineage>
        <taxon>Bacteria</taxon>
        <taxon>Pseudomonadati</taxon>
        <taxon>Pseudomonadota</taxon>
        <taxon>Alphaproteobacteria</taxon>
        <taxon>Rhodobacterales</taxon>
        <taxon>Paracoccaceae</taxon>
        <taxon>Pontivivens</taxon>
    </lineage>
</organism>
<dbReference type="KEGG" id="mon:G8E03_05930"/>
<dbReference type="GO" id="GO:0004074">
    <property type="term" value="F:biliverdin reductase [NAD(P)H] activity"/>
    <property type="evidence" value="ECO:0007669"/>
    <property type="project" value="TreeGrafter"/>
</dbReference>
<dbReference type="EMBL" id="CP049811">
    <property type="protein sequence ID" value="QIK40346.1"/>
    <property type="molecule type" value="Genomic_DNA"/>
</dbReference>
<accession>A0A6G7VKF3</accession>
<name>A0A6G7VKF3_9RHOB</name>
<evidence type="ECO:0000259" key="2">
    <source>
        <dbReference type="Pfam" id="PF13460"/>
    </source>
</evidence>
<feature type="chain" id="PRO_5026149984" evidence="1">
    <location>
        <begin position="22"/>
        <end position="232"/>
    </location>
</feature>
<feature type="signal peptide" evidence="1">
    <location>
        <begin position="1"/>
        <end position="21"/>
    </location>
</feature>
<dbReference type="Pfam" id="PF13460">
    <property type="entry name" value="NAD_binding_10"/>
    <property type="match status" value="1"/>
</dbReference>
<feature type="domain" description="NAD(P)-binding" evidence="2">
    <location>
        <begin position="9"/>
        <end position="201"/>
    </location>
</feature>
<dbReference type="GO" id="GO:0042602">
    <property type="term" value="F:riboflavin reductase (NADPH) activity"/>
    <property type="evidence" value="ECO:0007669"/>
    <property type="project" value="TreeGrafter"/>
</dbReference>
<keyword evidence="4" id="KW-1185">Reference proteome</keyword>
<dbReference type="InterPro" id="IPR051606">
    <property type="entry name" value="Polyketide_Oxido-like"/>
</dbReference>
<keyword evidence="1" id="KW-0732">Signal</keyword>
<dbReference type="PANTHER" id="PTHR43355">
    <property type="entry name" value="FLAVIN REDUCTASE (NADPH)"/>
    <property type="match status" value="1"/>
</dbReference>
<dbReference type="PANTHER" id="PTHR43355:SF2">
    <property type="entry name" value="FLAVIN REDUCTASE (NADPH)"/>
    <property type="match status" value="1"/>
</dbReference>
<dbReference type="AlphaFoldDB" id="A0A6G7VKF3"/>
<evidence type="ECO:0000256" key="1">
    <source>
        <dbReference type="SAM" id="SignalP"/>
    </source>
</evidence>
<reference evidence="3 4" key="1">
    <citation type="submission" date="2020-03" db="EMBL/GenBank/DDBJ databases">
        <title>Complete genome sequence of Monaibacterium sp. ALG8 with diverse plasmids.</title>
        <authorList>
            <person name="Sun C."/>
        </authorList>
    </citation>
    <scope>NUCLEOTIDE SEQUENCE [LARGE SCALE GENOMIC DNA]</scope>
    <source>
        <strain evidence="3 4">ALG8</strain>
    </source>
</reference>
<gene>
    <name evidence="3" type="ORF">G8E03_05930</name>
</gene>
<evidence type="ECO:0000313" key="4">
    <source>
        <dbReference type="Proteomes" id="UP000500791"/>
    </source>
</evidence>
<dbReference type="Proteomes" id="UP000500791">
    <property type="component" value="Chromosome"/>
</dbReference>
<dbReference type="Gene3D" id="3.40.50.720">
    <property type="entry name" value="NAD(P)-binding Rossmann-like Domain"/>
    <property type="match status" value="1"/>
</dbReference>
<dbReference type="InterPro" id="IPR036291">
    <property type="entry name" value="NAD(P)-bd_dom_sf"/>
</dbReference>
<evidence type="ECO:0000313" key="3">
    <source>
        <dbReference type="EMBL" id="QIK40346.1"/>
    </source>
</evidence>
<protein>
    <submittedName>
        <fullName evidence="3">NAD(P)H-binding protein</fullName>
    </submittedName>
</protein>
<dbReference type="SUPFAM" id="SSF51735">
    <property type="entry name" value="NAD(P)-binding Rossmann-fold domains"/>
    <property type="match status" value="1"/>
</dbReference>
<dbReference type="RefSeq" id="WP_166189711.1">
    <property type="nucleotide sequence ID" value="NZ_CP049811.1"/>
</dbReference>
<proteinExistence type="predicted"/>
<sequence length="232" mass="25236">MTKRILLLGATGGTGALVMQAALDAGLAVTAAARDPGDIEATDEQVRPVKVNVLSGEGLDEALQDVDAVISALGVANDPKTLLNPPPLYTDGHENVIEAMQRAGVDRLICISALWSRSNDFGPLWFRTGPVMALTRVYSQMRSMERMLSGYPSLQYTAVRAGYLQDDVIASPPPQAYADRPPEGHWLTRRADLAAFMVQCAVQDDWLRATPCYVQSADGHVLNRKLPNLRTY</sequence>
<dbReference type="InterPro" id="IPR016040">
    <property type="entry name" value="NAD(P)-bd_dom"/>
</dbReference>